<dbReference type="Gene3D" id="1.10.630.10">
    <property type="entry name" value="Cytochrome P450"/>
    <property type="match status" value="1"/>
</dbReference>
<evidence type="ECO:0000313" key="2">
    <source>
        <dbReference type="Proteomes" id="UP000193017"/>
    </source>
</evidence>
<dbReference type="Proteomes" id="UP000193017">
    <property type="component" value="Chromosome"/>
</dbReference>
<keyword evidence="2" id="KW-1185">Reference proteome</keyword>
<dbReference type="STRING" id="1945662.B0A89_04355"/>
<dbReference type="SUPFAM" id="SSF48264">
    <property type="entry name" value="Cytochrome P450"/>
    <property type="match status" value="1"/>
</dbReference>
<dbReference type="GO" id="GO:0020037">
    <property type="term" value="F:heme binding"/>
    <property type="evidence" value="ECO:0007669"/>
    <property type="project" value="InterPro"/>
</dbReference>
<reference evidence="1 2" key="1">
    <citation type="submission" date="2017-03" db="EMBL/GenBank/DDBJ databases">
        <title>Genome sequence of Paracoccus contaminans isolated from a water microcosm.</title>
        <authorList>
            <person name="Aurass P."/>
            <person name="Karste S."/>
            <person name="Trost E."/>
            <person name="Glaeser S.P."/>
            <person name="Kaempfer P."/>
            <person name="Flieger A."/>
        </authorList>
    </citation>
    <scope>NUCLEOTIDE SEQUENCE [LARGE SCALE GENOMIC DNA]</scope>
    <source>
        <strain evidence="2">RKI 16-01929T\LMG 29738T\CCM 8701T\CIP 111112T</strain>
    </source>
</reference>
<protein>
    <recommendedName>
        <fullName evidence="3">Cytochrome P450</fullName>
    </recommendedName>
</protein>
<gene>
    <name evidence="1" type="ORF">B0A89_04355</name>
</gene>
<sequence length="207" mass="22994">MGRIDLLRPCQAVQPFEHRPDLGAGVSPLTSRRGAAIGMAGQGHGAPIQDFDDAHPERPMDHAHAVFNLPAGKTKRGPMPPPLDDATRIKQLMPDPDPIQRRMRAQTRVIRVASARRSFVAQYDGTRTVSDDPEPFSSHDPRMPMQPALAHRLMRKDGAEHRRERMAMNPARAPGPHRAFVIRPRHGHPADAVRAVPEHAPARPWGR</sequence>
<dbReference type="KEGG" id="pcon:B0A89_04355"/>
<dbReference type="EMBL" id="CP020612">
    <property type="protein sequence ID" value="ARJ68977.1"/>
    <property type="molecule type" value="Genomic_DNA"/>
</dbReference>
<name>A0A1W6CVU0_9RHOB</name>
<dbReference type="GO" id="GO:0005506">
    <property type="term" value="F:iron ion binding"/>
    <property type="evidence" value="ECO:0007669"/>
    <property type="project" value="InterPro"/>
</dbReference>
<evidence type="ECO:0008006" key="3">
    <source>
        <dbReference type="Google" id="ProtNLM"/>
    </source>
</evidence>
<dbReference type="AlphaFoldDB" id="A0A1W6CVU0"/>
<dbReference type="InterPro" id="IPR036396">
    <property type="entry name" value="Cyt_P450_sf"/>
</dbReference>
<evidence type="ECO:0000313" key="1">
    <source>
        <dbReference type="EMBL" id="ARJ68977.1"/>
    </source>
</evidence>
<dbReference type="GO" id="GO:0004497">
    <property type="term" value="F:monooxygenase activity"/>
    <property type="evidence" value="ECO:0007669"/>
    <property type="project" value="InterPro"/>
</dbReference>
<organism evidence="1 2">
    <name type="scientific">Paracoccus contaminans</name>
    <dbReference type="NCBI Taxonomy" id="1945662"/>
    <lineage>
        <taxon>Bacteria</taxon>
        <taxon>Pseudomonadati</taxon>
        <taxon>Pseudomonadota</taxon>
        <taxon>Alphaproteobacteria</taxon>
        <taxon>Rhodobacterales</taxon>
        <taxon>Paracoccaceae</taxon>
        <taxon>Paracoccus</taxon>
    </lineage>
</organism>
<dbReference type="GO" id="GO:0016705">
    <property type="term" value="F:oxidoreductase activity, acting on paired donors, with incorporation or reduction of molecular oxygen"/>
    <property type="evidence" value="ECO:0007669"/>
    <property type="project" value="InterPro"/>
</dbReference>
<accession>A0A1W6CVU0</accession>
<proteinExistence type="predicted"/>